<dbReference type="AlphaFoldDB" id="A0A0F5FG66"/>
<gene>
    <name evidence="2" type="ORF">VE26_14850</name>
</gene>
<dbReference type="Gene3D" id="3.40.50.720">
    <property type="entry name" value="NAD(P)-binding Rossmann-like Domain"/>
    <property type="match status" value="1"/>
</dbReference>
<dbReference type="FunFam" id="3.40.50.720:FF:000702">
    <property type="entry name" value="NADH dehydrogenase (Ubiquinone)"/>
    <property type="match status" value="1"/>
</dbReference>
<dbReference type="InterPro" id="IPR001509">
    <property type="entry name" value="Epimerase_deHydtase"/>
</dbReference>
<name>A0A0F5FG66_9HYPH</name>
<dbReference type="PATRIC" id="fig|429727.3.peg.3042"/>
<evidence type="ECO:0000313" key="2">
    <source>
        <dbReference type="EMBL" id="KKB07899.1"/>
    </source>
</evidence>
<dbReference type="InterPro" id="IPR051207">
    <property type="entry name" value="ComplexI_NDUFA9_subunit"/>
</dbReference>
<dbReference type="Proteomes" id="UP000033649">
    <property type="component" value="Unassembled WGS sequence"/>
</dbReference>
<dbReference type="GO" id="GO:0044877">
    <property type="term" value="F:protein-containing complex binding"/>
    <property type="evidence" value="ECO:0007669"/>
    <property type="project" value="TreeGrafter"/>
</dbReference>
<sequence length="332" mass="35469">MDRTLPKLVTIFGGSGFVGTHLVQILARQGYRIRVAVRRPDLAGKTRIFGNVGQVMPIQANLRNADSVRRAVEGADIVINLVGVGHEKGPQSFEAVHVQGAALVAQLAKQAGVSAFVHMSALGVDKAADVSLYAASKFRGEQAVLAAFPEAVVMRPGLIFGQGDGFFNLMGTLARMFPVMPLISGKTLFQPVFVGDVAEAFAQAAEGKVKTGRVYELGGPDVESHKALMERILREAGRKRPLVPFPSGLAKLGASILGILPTKPLVTGDQVELLGVDNVVSEEAIRDKRTLAAFGIVPTSMDAILPTYMWRFRRHGEFDRDDKSQSGGSVAA</sequence>
<dbReference type="InterPro" id="IPR036291">
    <property type="entry name" value="NAD(P)-bd_dom_sf"/>
</dbReference>
<reference evidence="2 3" key="1">
    <citation type="submission" date="2015-03" db="EMBL/GenBank/DDBJ databases">
        <authorList>
            <person name="Hassan Y."/>
            <person name="Lepp D."/>
            <person name="Li X.-Z."/>
            <person name="Zhou T."/>
        </authorList>
    </citation>
    <scope>NUCLEOTIDE SEQUENCE [LARGE SCALE GENOMIC DNA]</scope>
    <source>
        <strain evidence="2 3">IPL18</strain>
    </source>
</reference>
<dbReference type="SUPFAM" id="SSF51735">
    <property type="entry name" value="NAD(P)-binding Rossmann-fold domains"/>
    <property type="match status" value="1"/>
</dbReference>
<dbReference type="PANTHER" id="PTHR12126:SF11">
    <property type="entry name" value="NADH DEHYDROGENASE [UBIQUINONE] 1 ALPHA SUBCOMPLEX SUBUNIT 9, MITOCHONDRIAL"/>
    <property type="match status" value="1"/>
</dbReference>
<dbReference type="Pfam" id="PF01370">
    <property type="entry name" value="Epimerase"/>
    <property type="match status" value="1"/>
</dbReference>
<dbReference type="EMBL" id="JZEY01000061">
    <property type="protein sequence ID" value="KKB07899.1"/>
    <property type="molecule type" value="Genomic_DNA"/>
</dbReference>
<keyword evidence="3" id="KW-1185">Reference proteome</keyword>
<dbReference type="OrthoDB" id="9776313at2"/>
<proteinExistence type="predicted"/>
<accession>A0A0F5FG66</accession>
<comment type="caution">
    <text evidence="2">The sequence shown here is derived from an EMBL/GenBank/DDBJ whole genome shotgun (WGS) entry which is preliminary data.</text>
</comment>
<protein>
    <submittedName>
        <fullName evidence="2">3-beta hydroxysteroid dehydrogenase</fullName>
    </submittedName>
</protein>
<dbReference type="STRING" id="429727.VE26_14850"/>
<dbReference type="PANTHER" id="PTHR12126">
    <property type="entry name" value="NADH-UBIQUINONE OXIDOREDUCTASE 39 KDA SUBUNIT-RELATED"/>
    <property type="match status" value="1"/>
</dbReference>
<feature type="domain" description="NAD-dependent epimerase/dehydratase" evidence="1">
    <location>
        <begin position="9"/>
        <end position="218"/>
    </location>
</feature>
<evidence type="ECO:0000259" key="1">
    <source>
        <dbReference type="Pfam" id="PF01370"/>
    </source>
</evidence>
<dbReference type="CDD" id="cd05271">
    <property type="entry name" value="NDUFA9_like_SDR_a"/>
    <property type="match status" value="1"/>
</dbReference>
<evidence type="ECO:0000313" key="3">
    <source>
        <dbReference type="Proteomes" id="UP000033649"/>
    </source>
</evidence>
<dbReference type="RefSeq" id="WP_046105929.1">
    <property type="nucleotide sequence ID" value="NZ_JZEY01000061.1"/>
</dbReference>
<organism evidence="2 3">
    <name type="scientific">Devosia chinhatensis</name>
    <dbReference type="NCBI Taxonomy" id="429727"/>
    <lineage>
        <taxon>Bacteria</taxon>
        <taxon>Pseudomonadati</taxon>
        <taxon>Pseudomonadota</taxon>
        <taxon>Alphaproteobacteria</taxon>
        <taxon>Hyphomicrobiales</taxon>
        <taxon>Devosiaceae</taxon>
        <taxon>Devosia</taxon>
    </lineage>
</organism>